<reference evidence="4 5" key="1">
    <citation type="journal article" date="2019" name="Int. J. Syst. Evol. Microbiol.">
        <title>The Global Catalogue of Microorganisms (GCM) 10K type strain sequencing project: providing services to taxonomists for standard genome sequencing and annotation.</title>
        <authorList>
            <consortium name="The Broad Institute Genomics Platform"/>
            <consortium name="The Broad Institute Genome Sequencing Center for Infectious Disease"/>
            <person name="Wu L."/>
            <person name="Ma J."/>
        </authorList>
    </citation>
    <scope>NUCLEOTIDE SEQUENCE [LARGE SCALE GENOMIC DNA]</scope>
    <source>
        <strain evidence="4 5">JCM 15313</strain>
    </source>
</reference>
<keyword evidence="5" id="KW-1185">Reference proteome</keyword>
<dbReference type="InterPro" id="IPR029058">
    <property type="entry name" value="AB_hydrolase_fold"/>
</dbReference>
<feature type="domain" description="Thioesterase TesA-like" evidence="3">
    <location>
        <begin position="30"/>
        <end position="251"/>
    </location>
</feature>
<proteinExistence type="inferred from homology"/>
<dbReference type="InterPro" id="IPR001031">
    <property type="entry name" value="Thioesterase"/>
</dbReference>
<dbReference type="RefSeq" id="WP_344105329.1">
    <property type="nucleotide sequence ID" value="NZ_BAAAPC010000021.1"/>
</dbReference>
<comment type="similarity">
    <text evidence="1">Belongs to the thioesterase family.</text>
</comment>
<evidence type="ECO:0000313" key="5">
    <source>
        <dbReference type="Proteomes" id="UP001501585"/>
    </source>
</evidence>
<comment type="caution">
    <text evidence="4">The sequence shown here is derived from an EMBL/GenBank/DDBJ whole genome shotgun (WGS) entry which is preliminary data.</text>
</comment>
<dbReference type="SMART" id="SM00824">
    <property type="entry name" value="PKS_TE"/>
    <property type="match status" value="1"/>
</dbReference>
<dbReference type="SUPFAM" id="SSF53474">
    <property type="entry name" value="alpha/beta-Hydrolases"/>
    <property type="match status" value="1"/>
</dbReference>
<dbReference type="InterPro" id="IPR012223">
    <property type="entry name" value="TEII"/>
</dbReference>
<dbReference type="GO" id="GO:0016787">
    <property type="term" value="F:hydrolase activity"/>
    <property type="evidence" value="ECO:0007669"/>
    <property type="project" value="UniProtKB-KW"/>
</dbReference>
<evidence type="ECO:0000256" key="1">
    <source>
        <dbReference type="ARBA" id="ARBA00007169"/>
    </source>
</evidence>
<evidence type="ECO:0000313" key="4">
    <source>
        <dbReference type="EMBL" id="GAA2010313.1"/>
    </source>
</evidence>
<evidence type="ECO:0000259" key="3">
    <source>
        <dbReference type="SMART" id="SM00824"/>
    </source>
</evidence>
<keyword evidence="2 4" id="KW-0378">Hydrolase</keyword>
<evidence type="ECO:0000256" key="2">
    <source>
        <dbReference type="ARBA" id="ARBA00022801"/>
    </source>
</evidence>
<dbReference type="Gene3D" id="3.40.50.1820">
    <property type="entry name" value="alpha/beta hydrolase"/>
    <property type="match status" value="1"/>
</dbReference>
<dbReference type="Proteomes" id="UP001501585">
    <property type="component" value="Unassembled WGS sequence"/>
</dbReference>
<gene>
    <name evidence="4" type="ORF">GCM10009799_43040</name>
</gene>
<dbReference type="Pfam" id="PF00975">
    <property type="entry name" value="Thioesterase"/>
    <property type="match status" value="1"/>
</dbReference>
<accession>A0ABN2TIB0</accession>
<organism evidence="4 5">
    <name type="scientific">Nocardiopsis rhodophaea</name>
    <dbReference type="NCBI Taxonomy" id="280238"/>
    <lineage>
        <taxon>Bacteria</taxon>
        <taxon>Bacillati</taxon>
        <taxon>Actinomycetota</taxon>
        <taxon>Actinomycetes</taxon>
        <taxon>Streptosporangiales</taxon>
        <taxon>Nocardiopsidaceae</taxon>
        <taxon>Nocardiopsis</taxon>
    </lineage>
</organism>
<dbReference type="PANTHER" id="PTHR11487:SF0">
    <property type="entry name" value="S-ACYL FATTY ACID SYNTHASE THIOESTERASE, MEDIUM CHAIN"/>
    <property type="match status" value="1"/>
</dbReference>
<name>A0ABN2TIB0_9ACTN</name>
<sequence>MKAAQSGERGGSGAWIRRFHPAPEARTRLICFPHAGGSATFFHPVSQAMSPAVDVLAIQYPGRQDRRSEPCVDDIEKLADVIVPELRAWIDRPVAMFGHSMGASLAFEVARRLEREDVRSTALFVSGRRAPTAFRDERIHLADDERIIAELKRMSGTDAAVLGDEEILRMILPAIRADYRAAETYRYTPGPDVSCPIIAMTGDDDAQVTLDEARMWADHTTGGFDLHVYPGGHFFLNAHAAAVMKVMTDHIESRSPVRD</sequence>
<dbReference type="EMBL" id="BAAAPC010000021">
    <property type="protein sequence ID" value="GAA2010313.1"/>
    <property type="molecule type" value="Genomic_DNA"/>
</dbReference>
<dbReference type="PANTHER" id="PTHR11487">
    <property type="entry name" value="THIOESTERASE"/>
    <property type="match status" value="1"/>
</dbReference>
<dbReference type="InterPro" id="IPR020802">
    <property type="entry name" value="TesA-like"/>
</dbReference>
<protein>
    <submittedName>
        <fullName evidence="4">Alpha/beta fold hydrolase</fullName>
    </submittedName>
</protein>